<dbReference type="InterPro" id="IPR050411">
    <property type="entry name" value="AlphaKG_dependent_hydroxylases"/>
</dbReference>
<protein>
    <submittedName>
        <fullName evidence="8">TauD/TfdA family dioxygenase</fullName>
    </submittedName>
</protein>
<feature type="domain" description="TauD/TfdA-like" evidence="7">
    <location>
        <begin position="10"/>
        <end position="220"/>
    </location>
</feature>
<dbReference type="SUPFAM" id="SSF51197">
    <property type="entry name" value="Clavaminate synthase-like"/>
    <property type="match status" value="1"/>
</dbReference>
<evidence type="ECO:0000313" key="8">
    <source>
        <dbReference type="EMBL" id="MFF3225098.1"/>
    </source>
</evidence>
<dbReference type="PANTHER" id="PTHR10696">
    <property type="entry name" value="GAMMA-BUTYROBETAINE HYDROXYLASE-RELATED"/>
    <property type="match status" value="1"/>
</dbReference>
<comment type="caution">
    <text evidence="8">The sequence shown here is derived from an EMBL/GenBank/DDBJ whole genome shotgun (WGS) entry which is preliminary data.</text>
</comment>
<keyword evidence="4 8" id="KW-0223">Dioxygenase</keyword>
<organism evidence="8 9">
    <name type="scientific">Nocardia suismassiliense</name>
    <dbReference type="NCBI Taxonomy" id="2077092"/>
    <lineage>
        <taxon>Bacteria</taxon>
        <taxon>Bacillati</taxon>
        <taxon>Actinomycetota</taxon>
        <taxon>Actinomycetes</taxon>
        <taxon>Mycobacteriales</taxon>
        <taxon>Nocardiaceae</taxon>
        <taxon>Nocardia</taxon>
    </lineage>
</organism>
<name>A0ABW6QV29_9NOCA</name>
<dbReference type="Proteomes" id="UP001601948">
    <property type="component" value="Unassembled WGS sequence"/>
</dbReference>
<comment type="similarity">
    <text evidence="2">Belongs to the gamma-BBH/TMLD family.</text>
</comment>
<gene>
    <name evidence="8" type="ORF">ACFYV7_20065</name>
</gene>
<dbReference type="InterPro" id="IPR003819">
    <property type="entry name" value="TauD/TfdA-like"/>
</dbReference>
<reference evidence="8 9" key="1">
    <citation type="submission" date="2024-10" db="EMBL/GenBank/DDBJ databases">
        <title>The Natural Products Discovery Center: Release of the First 8490 Sequenced Strains for Exploring Actinobacteria Biosynthetic Diversity.</title>
        <authorList>
            <person name="Kalkreuter E."/>
            <person name="Kautsar S.A."/>
            <person name="Yang D."/>
            <person name="Bader C.D."/>
            <person name="Teijaro C.N."/>
            <person name="Fluegel L."/>
            <person name="Davis C.M."/>
            <person name="Simpson J.R."/>
            <person name="Lauterbach L."/>
            <person name="Steele A.D."/>
            <person name="Gui C."/>
            <person name="Meng S."/>
            <person name="Li G."/>
            <person name="Viehrig K."/>
            <person name="Ye F."/>
            <person name="Su P."/>
            <person name="Kiefer A.F."/>
            <person name="Nichols A."/>
            <person name="Cepeda A.J."/>
            <person name="Yan W."/>
            <person name="Fan B."/>
            <person name="Jiang Y."/>
            <person name="Adhikari A."/>
            <person name="Zheng C.-J."/>
            <person name="Schuster L."/>
            <person name="Cowan T.M."/>
            <person name="Smanski M.J."/>
            <person name="Chevrette M.G."/>
            <person name="De Carvalho L.P.S."/>
            <person name="Shen B."/>
        </authorList>
    </citation>
    <scope>NUCLEOTIDE SEQUENCE [LARGE SCALE GENOMIC DNA]</scope>
    <source>
        <strain evidence="8 9">NPDC003040</strain>
    </source>
</reference>
<keyword evidence="3" id="KW-0479">Metal-binding</keyword>
<dbReference type="RefSeq" id="WP_387719333.1">
    <property type="nucleotide sequence ID" value="NZ_JBIAPI010000004.1"/>
</dbReference>
<proteinExistence type="inferred from homology"/>
<dbReference type="PANTHER" id="PTHR10696:SF25">
    <property type="entry name" value="OXIDOREDUCTASE AIM17-RELATED"/>
    <property type="match status" value="1"/>
</dbReference>
<evidence type="ECO:0000256" key="4">
    <source>
        <dbReference type="ARBA" id="ARBA00022964"/>
    </source>
</evidence>
<keyword evidence="9" id="KW-1185">Reference proteome</keyword>
<evidence type="ECO:0000256" key="1">
    <source>
        <dbReference type="ARBA" id="ARBA00001954"/>
    </source>
</evidence>
<evidence type="ECO:0000256" key="5">
    <source>
        <dbReference type="ARBA" id="ARBA00023002"/>
    </source>
</evidence>
<dbReference type="InterPro" id="IPR042098">
    <property type="entry name" value="TauD-like_sf"/>
</dbReference>
<keyword evidence="5" id="KW-0560">Oxidoreductase</keyword>
<dbReference type="Gene3D" id="3.60.130.10">
    <property type="entry name" value="Clavaminate synthase-like"/>
    <property type="match status" value="1"/>
</dbReference>
<evidence type="ECO:0000259" key="7">
    <source>
        <dbReference type="Pfam" id="PF02668"/>
    </source>
</evidence>
<accession>A0ABW6QV29</accession>
<evidence type="ECO:0000256" key="3">
    <source>
        <dbReference type="ARBA" id="ARBA00022723"/>
    </source>
</evidence>
<keyword evidence="6" id="KW-0408">Iron</keyword>
<dbReference type="Pfam" id="PF02668">
    <property type="entry name" value="TauD"/>
    <property type="match status" value="1"/>
</dbReference>
<evidence type="ECO:0000256" key="2">
    <source>
        <dbReference type="ARBA" id="ARBA00008654"/>
    </source>
</evidence>
<evidence type="ECO:0000256" key="6">
    <source>
        <dbReference type="ARBA" id="ARBA00023004"/>
    </source>
</evidence>
<dbReference type="GO" id="GO:0051213">
    <property type="term" value="F:dioxygenase activity"/>
    <property type="evidence" value="ECO:0007669"/>
    <property type="project" value="UniProtKB-KW"/>
</dbReference>
<evidence type="ECO:0000313" key="9">
    <source>
        <dbReference type="Proteomes" id="UP001601948"/>
    </source>
</evidence>
<comment type="cofactor">
    <cofactor evidence="1">
        <name>Fe(2+)</name>
        <dbReference type="ChEBI" id="CHEBI:29033"/>
    </cofactor>
</comment>
<sequence length="248" mass="26386">MLVDLQQDWAAAVAAKLAADGFAPIERISTRTQFVTLGASLGCIIAHRDSDKDGVTTLRDRGPLASKVGFEGFGTGPLPPHTDRSGVTEPPALLLVVCGQKSVTGGYCTAIDGRAVYADLAACDPAVLDALSRSRTALFGGASGHLGSIFEPAQGGRIRIRYRTDGLVKYSPDITRYLPVLAAAIKRHTILFGLEPGEGYVLHNHRWLHGRTAFTGDRVMYWLSLNPHPEFAIPSGFIPPGLPMAVAG</sequence>
<dbReference type="EMBL" id="JBIAPI010000004">
    <property type="protein sequence ID" value="MFF3225098.1"/>
    <property type="molecule type" value="Genomic_DNA"/>
</dbReference>